<evidence type="ECO:0000313" key="1">
    <source>
        <dbReference type="EMBL" id="QIM17103.1"/>
    </source>
</evidence>
<keyword evidence="2" id="KW-1185">Reference proteome</keyword>
<dbReference type="SUPFAM" id="SSF56112">
    <property type="entry name" value="Protein kinase-like (PK-like)"/>
    <property type="match status" value="1"/>
</dbReference>
<evidence type="ECO:0008006" key="3">
    <source>
        <dbReference type="Google" id="ProtNLM"/>
    </source>
</evidence>
<sequence length="314" mass="34503">MTHWQENPGAWVQGFSLETIEWGGPVAQVPSPSWWASDSELLTGESPEHGPVLLKKLSRHAWSWRNKENLIAAATAAGEIGVGPRVLAADSELGVILQERLSSEWRVGRLDLFRSKALRGNLIEARARFAELDVPLSPRSPLIDLNQLLDECDDRGIEVDPRVRSLIAYVSEFREPLLAYRKTIEMRPSHGEGTVSNVMVHHSGEVQLLGWGSAASLSAVHDHATLIAEACPGALDIDGFIAELAPDAQPRDRAVIKLVTGIEHLRWAVLTRLRSSVDPDVNLDSIKYGLWRMTFADLLLTAPGTRAELEGALS</sequence>
<dbReference type="EMBL" id="CP049934">
    <property type="protein sequence ID" value="QIM17103.1"/>
    <property type="molecule type" value="Genomic_DNA"/>
</dbReference>
<name>A0A6G8FLE2_9MICO</name>
<dbReference type="Proteomes" id="UP000501387">
    <property type="component" value="Chromosome"/>
</dbReference>
<evidence type="ECO:0000313" key="2">
    <source>
        <dbReference type="Proteomes" id="UP000501387"/>
    </source>
</evidence>
<proteinExistence type="predicted"/>
<organism evidence="1 2">
    <name type="scientific">Leucobacter insecticola</name>
    <dbReference type="NCBI Taxonomy" id="2714934"/>
    <lineage>
        <taxon>Bacteria</taxon>
        <taxon>Bacillati</taxon>
        <taxon>Actinomycetota</taxon>
        <taxon>Actinomycetes</taxon>
        <taxon>Micrococcales</taxon>
        <taxon>Microbacteriaceae</taxon>
        <taxon>Leucobacter</taxon>
    </lineage>
</organism>
<accession>A0A6G8FLE2</accession>
<dbReference type="InterPro" id="IPR011009">
    <property type="entry name" value="Kinase-like_dom_sf"/>
</dbReference>
<gene>
    <name evidence="1" type="ORF">G7067_12905</name>
</gene>
<dbReference type="Gene3D" id="3.90.1200.10">
    <property type="match status" value="1"/>
</dbReference>
<dbReference type="KEGG" id="lins:G7067_12905"/>
<reference evidence="1 2" key="1">
    <citation type="submission" date="2020-03" db="EMBL/GenBank/DDBJ databases">
        <title>Leucobacter sp. nov., isolated from beetles.</title>
        <authorList>
            <person name="Hyun D.-W."/>
            <person name="Bae J.-W."/>
        </authorList>
    </citation>
    <scope>NUCLEOTIDE SEQUENCE [LARGE SCALE GENOMIC DNA]</scope>
    <source>
        <strain evidence="1 2">HDW9B</strain>
    </source>
</reference>
<dbReference type="RefSeq" id="WP_166325132.1">
    <property type="nucleotide sequence ID" value="NZ_CP049934.1"/>
</dbReference>
<protein>
    <recommendedName>
        <fullName evidence="3">Aminoglycoside phosphotransferase domain-containing protein</fullName>
    </recommendedName>
</protein>
<dbReference type="AlphaFoldDB" id="A0A6G8FLE2"/>